<accession>B1FK00</accession>
<dbReference type="Proteomes" id="UP000005463">
    <property type="component" value="Unassembled WGS sequence"/>
</dbReference>
<keyword evidence="2" id="KW-0812">Transmembrane</keyword>
<feature type="region of interest" description="Disordered" evidence="1">
    <location>
        <begin position="1"/>
        <end position="100"/>
    </location>
</feature>
<sequence>MFGVEKSGYGWSTSRTELVRESSADSVEEAEGMGSDVESVQNGSSDESTSSVVQENGFPAPDGSEPQKRRQTIDSSTGQSHVGVDAGGNAGSTGLAERSNVVTKWQTTKATLSAMGRTAAAQVAGHAVGMGLDLAVQTLLVESEAALLAGTVLVPTVVGVAGAYLGYRYTMSQFPMDGVRSKLSAISAAVLAALGSYATLPTGAAASRAAGIAGVVNSVVSNGVMAEVASALRKAGPRMVLADPSASAGGWAAYLAPWAGLMASAGGAVGTSVALPSRTVLGGIGAALHGAVLGAMTKAAVATVANRCAATEENPVVYKPHEAMVERPDHSAVGLRAAWSTAMVGVSNLLSPALKNVMHRLDEAPKAYDICSALGSAVASNSVSKIIWGWVDDTSKSARRVSPDREDTERALTQSVEET</sequence>
<keyword evidence="2" id="KW-0472">Membrane</keyword>
<dbReference type="EMBL" id="ABLC01000134">
    <property type="protein sequence ID" value="EDT02115.1"/>
    <property type="molecule type" value="Genomic_DNA"/>
</dbReference>
<feature type="region of interest" description="Disordered" evidence="1">
    <location>
        <begin position="397"/>
        <end position="419"/>
    </location>
</feature>
<evidence type="ECO:0000313" key="3">
    <source>
        <dbReference type="EMBL" id="EDT02115.1"/>
    </source>
</evidence>
<dbReference type="RefSeq" id="WP_006753515.1">
    <property type="nucleotide sequence ID" value="NZ_ABLC01000134.1"/>
</dbReference>
<name>B1FK00_9BURK</name>
<proteinExistence type="predicted"/>
<feature type="transmembrane region" description="Helical" evidence="2">
    <location>
        <begin position="179"/>
        <end position="200"/>
    </location>
</feature>
<dbReference type="AlphaFoldDB" id="B1FK00"/>
<keyword evidence="2" id="KW-1133">Transmembrane helix</keyword>
<evidence type="ECO:0000256" key="1">
    <source>
        <dbReference type="SAM" id="MobiDB-lite"/>
    </source>
</evidence>
<reference evidence="3 4" key="1">
    <citation type="submission" date="2008-03" db="EMBL/GenBank/DDBJ databases">
        <title>Sequencing of the draft genome and assembly of Burkholderia ambifaria IOP40-10.</title>
        <authorList>
            <consortium name="US DOE Joint Genome Institute (JGI-PGF)"/>
            <person name="Copeland A."/>
            <person name="Lucas S."/>
            <person name="Lapidus A."/>
            <person name="Glavina del Rio T."/>
            <person name="Dalin E."/>
            <person name="Tice H."/>
            <person name="Bruce D."/>
            <person name="Goodwin L."/>
            <person name="Pitluck S."/>
            <person name="Larimer F."/>
            <person name="Land M.L."/>
            <person name="Hauser L."/>
            <person name="Tiedje J."/>
            <person name="Richardson P."/>
        </authorList>
    </citation>
    <scope>NUCLEOTIDE SEQUENCE [LARGE SCALE GENOMIC DNA]</scope>
    <source>
        <strain evidence="3 4">IOP40-10</strain>
    </source>
</reference>
<organism evidence="3 4">
    <name type="scientific">Burkholderia ambifaria IOP40-10</name>
    <dbReference type="NCBI Taxonomy" id="396596"/>
    <lineage>
        <taxon>Bacteria</taxon>
        <taxon>Pseudomonadati</taxon>
        <taxon>Pseudomonadota</taxon>
        <taxon>Betaproteobacteria</taxon>
        <taxon>Burkholderiales</taxon>
        <taxon>Burkholderiaceae</taxon>
        <taxon>Burkholderia</taxon>
        <taxon>Burkholderia cepacia complex</taxon>
    </lineage>
</organism>
<protein>
    <submittedName>
        <fullName evidence="3">Uncharacterized protein</fullName>
    </submittedName>
</protein>
<evidence type="ECO:0000313" key="4">
    <source>
        <dbReference type="Proteomes" id="UP000005463"/>
    </source>
</evidence>
<comment type="caution">
    <text evidence="3">The sequence shown here is derived from an EMBL/GenBank/DDBJ whole genome shotgun (WGS) entry which is preliminary data.</text>
</comment>
<feature type="compositionally biased region" description="Basic and acidic residues" evidence="1">
    <location>
        <begin position="397"/>
        <end position="410"/>
    </location>
</feature>
<dbReference type="PATRIC" id="fig|396596.7.peg.3137"/>
<evidence type="ECO:0000256" key="2">
    <source>
        <dbReference type="SAM" id="Phobius"/>
    </source>
</evidence>
<feature type="transmembrane region" description="Helical" evidence="2">
    <location>
        <begin position="145"/>
        <end position="167"/>
    </location>
</feature>
<feature type="compositionally biased region" description="Polar residues" evidence="1">
    <location>
        <begin position="38"/>
        <end position="54"/>
    </location>
</feature>
<gene>
    <name evidence="3" type="ORF">BamIOP4010DRAFT_4361</name>
</gene>